<comment type="caution">
    <text evidence="4">The sequence shown here is derived from an EMBL/GenBank/DDBJ whole genome shotgun (WGS) entry which is preliminary data.</text>
</comment>
<evidence type="ECO:0000256" key="2">
    <source>
        <dbReference type="ARBA" id="ARBA00022980"/>
    </source>
</evidence>
<dbReference type="InterPro" id="IPR012340">
    <property type="entry name" value="NA-bd_OB-fold"/>
</dbReference>
<name>A0ABR1AQR9_POLSC</name>
<comment type="similarity">
    <text evidence="1">Belongs to the universal ribosomal protein uS17 family.</text>
</comment>
<keyword evidence="2" id="KW-0689">Ribosomal protein</keyword>
<dbReference type="InterPro" id="IPR000266">
    <property type="entry name" value="Ribosomal_uS17"/>
</dbReference>
<organism evidence="4 5">
    <name type="scientific">Polyplax serrata</name>
    <name type="common">Common mouse louse</name>
    <dbReference type="NCBI Taxonomy" id="468196"/>
    <lineage>
        <taxon>Eukaryota</taxon>
        <taxon>Metazoa</taxon>
        <taxon>Ecdysozoa</taxon>
        <taxon>Arthropoda</taxon>
        <taxon>Hexapoda</taxon>
        <taxon>Insecta</taxon>
        <taxon>Pterygota</taxon>
        <taxon>Neoptera</taxon>
        <taxon>Paraneoptera</taxon>
        <taxon>Psocodea</taxon>
        <taxon>Troctomorpha</taxon>
        <taxon>Phthiraptera</taxon>
        <taxon>Anoplura</taxon>
        <taxon>Polyplacidae</taxon>
        <taxon>Polyplax</taxon>
    </lineage>
</organism>
<dbReference type="Gene3D" id="2.40.50.140">
    <property type="entry name" value="Nucleic acid-binding proteins"/>
    <property type="match status" value="1"/>
</dbReference>
<protein>
    <recommendedName>
        <fullName evidence="6">Ribosomal protein S17</fullName>
    </recommendedName>
</protein>
<keyword evidence="3" id="KW-0687">Ribonucleoprotein</keyword>
<dbReference type="InterPro" id="IPR039193">
    <property type="entry name" value="Ribosomal_uS17m_metazoa"/>
</dbReference>
<evidence type="ECO:0000313" key="4">
    <source>
        <dbReference type="EMBL" id="KAK6624836.1"/>
    </source>
</evidence>
<sequence length="168" mass="19559">MATKKVASKGSLYLAYCLPCLRHNASKFRVRTMELDERLLMHFTKTKEIFAYDPNKICKAGDMVLIQELPERISTTITHKVLEVIYPNGDITDPITGKQVVGSNYREHIEMKETLLGKSEMSFDYKKAPKRGWQEGKKDFTHREAYMKYHEFPKGDENELQPFSKSYI</sequence>
<dbReference type="PANTHER" id="PTHR24088">
    <property type="entry name" value="28S RIBOSOMAL PROTEIN S17, MITOCHONDRIAL"/>
    <property type="match status" value="1"/>
</dbReference>
<dbReference type="EMBL" id="JAWJWF010000046">
    <property type="protein sequence ID" value="KAK6624836.1"/>
    <property type="molecule type" value="Genomic_DNA"/>
</dbReference>
<gene>
    <name evidence="4" type="ORF">RUM44_011700</name>
</gene>
<accession>A0ABR1AQR9</accession>
<dbReference type="SUPFAM" id="SSF50249">
    <property type="entry name" value="Nucleic acid-binding proteins"/>
    <property type="match status" value="1"/>
</dbReference>
<evidence type="ECO:0000256" key="1">
    <source>
        <dbReference type="ARBA" id="ARBA00010254"/>
    </source>
</evidence>
<reference evidence="4 5" key="1">
    <citation type="submission" date="2023-09" db="EMBL/GenBank/DDBJ databases">
        <title>Genomes of two closely related lineages of the louse Polyplax serrata with different host specificities.</title>
        <authorList>
            <person name="Martinu J."/>
            <person name="Tarabai H."/>
            <person name="Stefka J."/>
            <person name="Hypsa V."/>
        </authorList>
    </citation>
    <scope>NUCLEOTIDE SEQUENCE [LARGE SCALE GENOMIC DNA]</scope>
    <source>
        <strain evidence="4">98ZLc_SE</strain>
    </source>
</reference>
<dbReference type="Pfam" id="PF00366">
    <property type="entry name" value="Ribosomal_S17"/>
    <property type="match status" value="1"/>
</dbReference>
<evidence type="ECO:0000313" key="5">
    <source>
        <dbReference type="Proteomes" id="UP001359485"/>
    </source>
</evidence>
<dbReference type="Proteomes" id="UP001359485">
    <property type="component" value="Unassembled WGS sequence"/>
</dbReference>
<evidence type="ECO:0000256" key="3">
    <source>
        <dbReference type="ARBA" id="ARBA00023274"/>
    </source>
</evidence>
<dbReference type="PANTHER" id="PTHR24088:SF0">
    <property type="entry name" value="SMALL RIBOSOMAL SUBUNIT PROTEIN US17M"/>
    <property type="match status" value="1"/>
</dbReference>
<evidence type="ECO:0008006" key="6">
    <source>
        <dbReference type="Google" id="ProtNLM"/>
    </source>
</evidence>
<proteinExistence type="inferred from homology"/>
<keyword evidence="5" id="KW-1185">Reference proteome</keyword>